<keyword evidence="2" id="KW-1185">Reference proteome</keyword>
<organism evidence="1 2">
    <name type="scientific">Paraburkholderia acidisoli</name>
    <dbReference type="NCBI Taxonomy" id="2571748"/>
    <lineage>
        <taxon>Bacteria</taxon>
        <taxon>Pseudomonadati</taxon>
        <taxon>Pseudomonadota</taxon>
        <taxon>Betaproteobacteria</taxon>
        <taxon>Burkholderiales</taxon>
        <taxon>Burkholderiaceae</taxon>
        <taxon>Paraburkholderia</taxon>
    </lineage>
</organism>
<dbReference type="KEGG" id="pacs:FAZ98_27490"/>
<accession>A0A7Z2GPC8</accession>
<dbReference type="Proteomes" id="UP000433577">
    <property type="component" value="Chromosome 3"/>
</dbReference>
<proteinExistence type="predicted"/>
<sequence>MNRIFMSREDAIRLVLEAYDAASGNRSATLFRSVGEISGRVDALGRLLLDIRAGRLDEFQFETDKSQRIFIKN</sequence>
<evidence type="ECO:0000313" key="2">
    <source>
        <dbReference type="Proteomes" id="UP000433577"/>
    </source>
</evidence>
<gene>
    <name evidence="1" type="ORF">FAZ98_27490</name>
</gene>
<dbReference type="InterPro" id="IPR048850">
    <property type="entry name" value="BTH_I2711-like"/>
</dbReference>
<dbReference type="Pfam" id="PF21627">
    <property type="entry name" value="BTH_I2711-like"/>
    <property type="match status" value="1"/>
</dbReference>
<reference evidence="1 2" key="1">
    <citation type="submission" date="2019-12" db="EMBL/GenBank/DDBJ databases">
        <title>Paraburkholderia acidiphila 7Q-K02 sp. nov and Paraburkholderia acidisoli DHF22 sp. nov., two strains isolated from forest soil.</title>
        <authorList>
            <person name="Gao Z."/>
            <person name="Qiu L."/>
        </authorList>
    </citation>
    <scope>NUCLEOTIDE SEQUENCE [LARGE SCALE GENOMIC DNA]</scope>
    <source>
        <strain evidence="1 2">DHF22</strain>
    </source>
</reference>
<dbReference type="AlphaFoldDB" id="A0A7Z2GPC8"/>
<dbReference type="OrthoDB" id="9111915at2"/>
<dbReference type="EMBL" id="CP046915">
    <property type="protein sequence ID" value="QGZ65492.1"/>
    <property type="molecule type" value="Genomic_DNA"/>
</dbReference>
<name>A0A7Z2GPC8_9BURK</name>
<protein>
    <submittedName>
        <fullName evidence="1">Uncharacterized protein</fullName>
    </submittedName>
</protein>
<evidence type="ECO:0000313" key="1">
    <source>
        <dbReference type="EMBL" id="QGZ65492.1"/>
    </source>
</evidence>
<dbReference type="RefSeq" id="WP_158955975.1">
    <property type="nucleotide sequence ID" value="NZ_CP046915.1"/>
</dbReference>
<dbReference type="Gene3D" id="1.10.150.610">
    <property type="match status" value="1"/>
</dbReference>